<dbReference type="InterPro" id="IPR000971">
    <property type="entry name" value="Globin"/>
</dbReference>
<accession>A0A2P1E2I2</accession>
<sequence length="152" mass="17331">MGVPEAIKAATQPEVIKDIRETWEMVSGDKKNGVALMIKLFDMEQETISFFKRMGDLSDPWNNRKLNGHGITLWYGIQNFVDQLDSPTDLEDVARKFAVTHIAREVGAIEFGWIKAPLAEFLRERLGDKCTDRHIDSWGKLIDVIRAVLCQI</sequence>
<dbReference type="GO" id="GO:0019825">
    <property type="term" value="F:oxygen binding"/>
    <property type="evidence" value="ECO:0007669"/>
    <property type="project" value="InterPro"/>
</dbReference>
<keyword evidence="1 6" id="KW-0813">Transport</keyword>
<evidence type="ECO:0000256" key="5">
    <source>
        <dbReference type="ARBA" id="ARBA00023004"/>
    </source>
</evidence>
<dbReference type="GO" id="GO:0005344">
    <property type="term" value="F:oxygen carrier activity"/>
    <property type="evidence" value="ECO:0007669"/>
    <property type="project" value="UniProtKB-KW"/>
</dbReference>
<dbReference type="PROSITE" id="PS01033">
    <property type="entry name" value="GLOBIN"/>
    <property type="match status" value="1"/>
</dbReference>
<dbReference type="SUPFAM" id="SSF46458">
    <property type="entry name" value="Globin-like"/>
    <property type="match status" value="1"/>
</dbReference>
<dbReference type="InterPro" id="IPR044399">
    <property type="entry name" value="Mb-like_M"/>
</dbReference>
<dbReference type="InterPro" id="IPR050532">
    <property type="entry name" value="Globin-like_OT"/>
</dbReference>
<dbReference type="Pfam" id="PF00042">
    <property type="entry name" value="Globin"/>
    <property type="match status" value="1"/>
</dbReference>
<dbReference type="InterPro" id="IPR009050">
    <property type="entry name" value="Globin-like_sf"/>
</dbReference>
<keyword evidence="5" id="KW-0408">Iron</keyword>
<dbReference type="EMBL" id="KY660264">
    <property type="protein sequence ID" value="AVK87133.1"/>
    <property type="molecule type" value="mRNA"/>
</dbReference>
<evidence type="ECO:0000256" key="2">
    <source>
        <dbReference type="ARBA" id="ARBA00022617"/>
    </source>
</evidence>
<reference evidence="8" key="1">
    <citation type="submission" date="2017-02" db="EMBL/GenBank/DDBJ databases">
        <title>Molecular cloning and sequence analysis of hemoglobin complete cDNAs from Anadara broughtonii.</title>
        <authorList>
            <person name="Liu T."/>
            <person name="Zhang X."/>
        </authorList>
    </citation>
    <scope>NUCLEOTIDE SEQUENCE</scope>
</reference>
<keyword evidence="3 6" id="KW-0561">Oxygen transport</keyword>
<dbReference type="Gene3D" id="1.10.490.10">
    <property type="entry name" value="Globins"/>
    <property type="match status" value="1"/>
</dbReference>
<name>A0A2P1E2I2_ANABR</name>
<dbReference type="PANTHER" id="PTHR46458:SF1">
    <property type="entry name" value="GEO09476P1"/>
    <property type="match status" value="1"/>
</dbReference>
<feature type="domain" description="Globin" evidence="7">
    <location>
        <begin position="9"/>
        <end position="152"/>
    </location>
</feature>
<protein>
    <submittedName>
        <fullName evidence="8">Hemoglobin</fullName>
    </submittedName>
</protein>
<evidence type="ECO:0000256" key="4">
    <source>
        <dbReference type="ARBA" id="ARBA00022723"/>
    </source>
</evidence>
<proteinExistence type="evidence at transcript level"/>
<dbReference type="InterPro" id="IPR012292">
    <property type="entry name" value="Globin/Proto"/>
</dbReference>
<organism evidence="8">
    <name type="scientific">Anadara broughtonii</name>
    <name type="common">Blood clam</name>
    <name type="synonym">Scapharca broughtonii</name>
    <dbReference type="NCBI Taxonomy" id="148819"/>
    <lineage>
        <taxon>Eukaryota</taxon>
        <taxon>Metazoa</taxon>
        <taxon>Spiralia</taxon>
        <taxon>Lophotrochozoa</taxon>
        <taxon>Mollusca</taxon>
        <taxon>Bivalvia</taxon>
        <taxon>Autobranchia</taxon>
        <taxon>Pteriomorphia</taxon>
        <taxon>Arcoida</taxon>
        <taxon>Arcoidea</taxon>
        <taxon>Arcidae</taxon>
        <taxon>Anadara</taxon>
    </lineage>
</organism>
<evidence type="ECO:0000256" key="6">
    <source>
        <dbReference type="RuleBase" id="RU000356"/>
    </source>
</evidence>
<dbReference type="SMR" id="A0A2P1E2I2"/>
<dbReference type="CDD" id="cd01040">
    <property type="entry name" value="Mb-like"/>
    <property type="match status" value="1"/>
</dbReference>
<dbReference type="GO" id="GO:0046872">
    <property type="term" value="F:metal ion binding"/>
    <property type="evidence" value="ECO:0007669"/>
    <property type="project" value="UniProtKB-KW"/>
</dbReference>
<dbReference type="GO" id="GO:0020037">
    <property type="term" value="F:heme binding"/>
    <property type="evidence" value="ECO:0007669"/>
    <property type="project" value="InterPro"/>
</dbReference>
<keyword evidence="4" id="KW-0479">Metal-binding</keyword>
<keyword evidence="2 6" id="KW-0349">Heme</keyword>
<evidence type="ECO:0000259" key="7">
    <source>
        <dbReference type="PROSITE" id="PS01033"/>
    </source>
</evidence>
<comment type="similarity">
    <text evidence="6">Belongs to the globin family.</text>
</comment>
<dbReference type="AlphaFoldDB" id="A0A2P1E2I2"/>
<evidence type="ECO:0000313" key="8">
    <source>
        <dbReference type="EMBL" id="AVK87133.1"/>
    </source>
</evidence>
<evidence type="ECO:0000256" key="1">
    <source>
        <dbReference type="ARBA" id="ARBA00022448"/>
    </source>
</evidence>
<dbReference type="PANTHER" id="PTHR46458">
    <property type="entry name" value="BLR2807 PROTEIN"/>
    <property type="match status" value="1"/>
</dbReference>
<evidence type="ECO:0000256" key="3">
    <source>
        <dbReference type="ARBA" id="ARBA00022621"/>
    </source>
</evidence>